<sequence length="382" mass="41149">MLLLLLLLCVGGYANFRQSFPEWCEDEVINANLQTGCAATEQLMGLRSLRISIPFSDSACSSSTESSDCESSTNYLSEAAVSVEPVEILPGLFLGNASHSEDLKSLKKYNIKYILNVTPDLPNVFERDGQIRYLQIPITDHWSQAGDLANHFPDAIKFIDEARSNGCGVLVHCLAGVSRSVTVTLAYLMFARTLSLNDAFLLVRSRKPDVSPNFHFMQQLHSFEQQLNIDPTQSASAKQALYSASSSSAASSSSVGGGGGGASSTGGHSVSTTPYSASSIGSSGSGSAGFEPSARQHLHHHQHHTTTPHHAAHLHHQHALQSKHSMHQVHSRHAVKYTCACVEVECKCTQAAIDLLGPFTTGISPDSGIEFDRWTPSSNTPK</sequence>
<reference evidence="8" key="2">
    <citation type="submission" date="2020-05" db="UniProtKB">
        <authorList>
            <consortium name="EnsemblMetazoa"/>
        </authorList>
    </citation>
    <scope>IDENTIFICATION</scope>
    <source>
        <strain evidence="8">CM1001059</strain>
    </source>
</reference>
<dbReference type="InterPro" id="IPR020422">
    <property type="entry name" value="TYR_PHOSPHATASE_DUAL_dom"/>
</dbReference>
<keyword evidence="3" id="KW-0378">Hydrolase</keyword>
<evidence type="ECO:0000259" key="7">
    <source>
        <dbReference type="PROSITE" id="PS50056"/>
    </source>
</evidence>
<organism evidence="8 9">
    <name type="scientific">Anopheles melas</name>
    <dbReference type="NCBI Taxonomy" id="34690"/>
    <lineage>
        <taxon>Eukaryota</taxon>
        <taxon>Metazoa</taxon>
        <taxon>Ecdysozoa</taxon>
        <taxon>Arthropoda</taxon>
        <taxon>Hexapoda</taxon>
        <taxon>Insecta</taxon>
        <taxon>Pterygota</taxon>
        <taxon>Neoptera</taxon>
        <taxon>Endopterygota</taxon>
        <taxon>Diptera</taxon>
        <taxon>Nematocera</taxon>
        <taxon>Culicoidea</taxon>
        <taxon>Culicidae</taxon>
        <taxon>Anophelinae</taxon>
        <taxon>Anopheles</taxon>
    </lineage>
</organism>
<dbReference type="FunFam" id="3.90.190.10:FF:000204">
    <property type="entry name" value="Dual specificity protein phosphatase Mpk3"/>
    <property type="match status" value="1"/>
</dbReference>
<keyword evidence="9" id="KW-1185">Reference proteome</keyword>
<feature type="domain" description="Tyrosine-protein phosphatase" evidence="6">
    <location>
        <begin position="84"/>
        <end position="229"/>
    </location>
</feature>
<dbReference type="SMART" id="SM00195">
    <property type="entry name" value="DSPc"/>
    <property type="match status" value="1"/>
</dbReference>
<reference evidence="9" key="1">
    <citation type="submission" date="2014-01" db="EMBL/GenBank/DDBJ databases">
        <title>The Genome Sequence of Anopheles melas CM1001059_A (V2).</title>
        <authorList>
            <consortium name="The Broad Institute Genomics Platform"/>
            <person name="Neafsey D.E."/>
            <person name="Besansky N."/>
            <person name="Howell P."/>
            <person name="Walton C."/>
            <person name="Young S.K."/>
            <person name="Zeng Q."/>
            <person name="Gargeya S."/>
            <person name="Fitzgerald M."/>
            <person name="Haas B."/>
            <person name="Abouelleil A."/>
            <person name="Allen A.W."/>
            <person name="Alvarado L."/>
            <person name="Arachchi H.M."/>
            <person name="Berlin A.M."/>
            <person name="Chapman S.B."/>
            <person name="Gainer-Dewar J."/>
            <person name="Goldberg J."/>
            <person name="Griggs A."/>
            <person name="Gujja S."/>
            <person name="Hansen M."/>
            <person name="Howarth C."/>
            <person name="Imamovic A."/>
            <person name="Ireland A."/>
            <person name="Larimer J."/>
            <person name="McCowan C."/>
            <person name="Murphy C."/>
            <person name="Pearson M."/>
            <person name="Poon T.W."/>
            <person name="Priest M."/>
            <person name="Roberts A."/>
            <person name="Saif S."/>
            <person name="Shea T."/>
            <person name="Sisk P."/>
            <person name="Sykes S."/>
            <person name="Wortman J."/>
            <person name="Nusbaum C."/>
            <person name="Birren B."/>
        </authorList>
    </citation>
    <scope>NUCLEOTIDE SEQUENCE [LARGE SCALE GENOMIC DNA]</scope>
    <source>
        <strain evidence="9">CM1001059</strain>
    </source>
</reference>
<dbReference type="STRING" id="34690.A0A182TZJ4"/>
<dbReference type="GO" id="GO:0017017">
    <property type="term" value="F:MAP kinase tyrosine/serine/threonine phosphatase activity"/>
    <property type="evidence" value="ECO:0007669"/>
    <property type="project" value="TreeGrafter"/>
</dbReference>
<dbReference type="GO" id="GO:0033550">
    <property type="term" value="F:MAP kinase tyrosine phosphatase activity"/>
    <property type="evidence" value="ECO:0007669"/>
    <property type="project" value="TreeGrafter"/>
</dbReference>
<dbReference type="InterPro" id="IPR000340">
    <property type="entry name" value="Dual-sp_phosphatase_cat-dom"/>
</dbReference>
<dbReference type="GO" id="GO:0043409">
    <property type="term" value="P:negative regulation of MAPK cascade"/>
    <property type="evidence" value="ECO:0007669"/>
    <property type="project" value="TreeGrafter"/>
</dbReference>
<dbReference type="Gene3D" id="3.90.190.10">
    <property type="entry name" value="Protein tyrosine phosphatase superfamily"/>
    <property type="match status" value="1"/>
</dbReference>
<keyword evidence="4" id="KW-0904">Protein phosphatase</keyword>
<evidence type="ECO:0000313" key="8">
    <source>
        <dbReference type="EnsemblMetazoa" id="AMEC011195-PA"/>
    </source>
</evidence>
<evidence type="ECO:0000256" key="2">
    <source>
        <dbReference type="ARBA" id="ARBA00013064"/>
    </source>
</evidence>
<feature type="domain" description="Tyrosine specific protein phosphatases" evidence="7">
    <location>
        <begin position="150"/>
        <end position="210"/>
    </location>
</feature>
<proteinExistence type="inferred from homology"/>
<dbReference type="GO" id="GO:0008330">
    <property type="term" value="F:protein tyrosine/threonine phosphatase activity"/>
    <property type="evidence" value="ECO:0007669"/>
    <property type="project" value="TreeGrafter"/>
</dbReference>
<feature type="compositionally biased region" description="Basic residues" evidence="5">
    <location>
        <begin position="296"/>
        <end position="318"/>
    </location>
</feature>
<dbReference type="VEuPathDB" id="VectorBase:AMEC011195"/>
<dbReference type="PANTHER" id="PTHR10159:SF519">
    <property type="entry name" value="DUAL SPECIFICITY PROTEIN PHOSPHATASE MPK3"/>
    <property type="match status" value="1"/>
</dbReference>
<dbReference type="PROSITE" id="PS50056">
    <property type="entry name" value="TYR_PHOSPHATASE_2"/>
    <property type="match status" value="1"/>
</dbReference>
<evidence type="ECO:0000313" key="9">
    <source>
        <dbReference type="Proteomes" id="UP000075902"/>
    </source>
</evidence>
<dbReference type="PROSITE" id="PS50054">
    <property type="entry name" value="TYR_PHOSPHATASE_DUAL"/>
    <property type="match status" value="1"/>
</dbReference>
<name>A0A182TZJ4_9DIPT</name>
<dbReference type="Pfam" id="PF00782">
    <property type="entry name" value="DSPc"/>
    <property type="match status" value="1"/>
</dbReference>
<accession>A0A182TZJ4</accession>
<dbReference type="AlphaFoldDB" id="A0A182TZJ4"/>
<dbReference type="InterPro" id="IPR029021">
    <property type="entry name" value="Prot-tyrosine_phosphatase-like"/>
</dbReference>
<dbReference type="EnsemblMetazoa" id="AMEC011195-RA">
    <property type="protein sequence ID" value="AMEC011195-PA"/>
    <property type="gene ID" value="AMEC011195"/>
</dbReference>
<evidence type="ECO:0000256" key="3">
    <source>
        <dbReference type="ARBA" id="ARBA00022801"/>
    </source>
</evidence>
<evidence type="ECO:0000256" key="1">
    <source>
        <dbReference type="ARBA" id="ARBA00008601"/>
    </source>
</evidence>
<dbReference type="GO" id="GO:0005829">
    <property type="term" value="C:cytosol"/>
    <property type="evidence" value="ECO:0007669"/>
    <property type="project" value="TreeGrafter"/>
</dbReference>
<dbReference type="Proteomes" id="UP000075902">
    <property type="component" value="Unassembled WGS sequence"/>
</dbReference>
<dbReference type="InterPro" id="IPR000387">
    <property type="entry name" value="Tyr_Pase_dom"/>
</dbReference>
<comment type="similarity">
    <text evidence="1">Belongs to the protein-tyrosine phosphatase family. Non-receptor class dual specificity subfamily.</text>
</comment>
<evidence type="ECO:0000256" key="4">
    <source>
        <dbReference type="ARBA" id="ARBA00022912"/>
    </source>
</evidence>
<feature type="compositionally biased region" description="Low complexity" evidence="5">
    <location>
        <begin position="265"/>
        <end position="282"/>
    </location>
</feature>
<evidence type="ECO:0000259" key="6">
    <source>
        <dbReference type="PROSITE" id="PS50054"/>
    </source>
</evidence>
<protein>
    <recommendedName>
        <fullName evidence="2">protein-tyrosine-phosphatase</fullName>
        <ecNumber evidence="2">3.1.3.48</ecNumber>
    </recommendedName>
</protein>
<dbReference type="CDD" id="cd14566">
    <property type="entry name" value="DSP_MKP_classII"/>
    <property type="match status" value="1"/>
</dbReference>
<dbReference type="EC" id="3.1.3.48" evidence="2"/>
<dbReference type="PANTHER" id="PTHR10159">
    <property type="entry name" value="DUAL SPECIFICITY PROTEIN PHOSPHATASE"/>
    <property type="match status" value="1"/>
</dbReference>
<dbReference type="SUPFAM" id="SSF52799">
    <property type="entry name" value="(Phosphotyrosine protein) phosphatases II"/>
    <property type="match status" value="1"/>
</dbReference>
<feature type="compositionally biased region" description="Gly residues" evidence="5">
    <location>
        <begin position="255"/>
        <end position="264"/>
    </location>
</feature>
<feature type="region of interest" description="Disordered" evidence="5">
    <location>
        <begin position="248"/>
        <end position="328"/>
    </location>
</feature>
<evidence type="ECO:0000256" key="5">
    <source>
        <dbReference type="SAM" id="MobiDB-lite"/>
    </source>
</evidence>